<keyword evidence="3" id="KW-1185">Reference proteome</keyword>
<name>A0A8S2BD95_9PSED</name>
<dbReference type="Proteomes" id="UP000325451">
    <property type="component" value="Chromosome"/>
</dbReference>
<feature type="compositionally biased region" description="Polar residues" evidence="1">
    <location>
        <begin position="1"/>
        <end position="17"/>
    </location>
</feature>
<dbReference type="AlphaFoldDB" id="A0A8S2BD95"/>
<evidence type="ECO:0000313" key="3">
    <source>
        <dbReference type="Proteomes" id="UP000325451"/>
    </source>
</evidence>
<evidence type="ECO:0000256" key="1">
    <source>
        <dbReference type="SAM" id="MobiDB-lite"/>
    </source>
</evidence>
<protein>
    <submittedName>
        <fullName evidence="2">Uncharacterized protein</fullName>
    </submittedName>
</protein>
<proteinExistence type="predicted"/>
<reference evidence="2" key="1">
    <citation type="submission" date="2021-02" db="EMBL/GenBank/DDBJ databases">
        <authorList>
            <consortium name="Genoscope - CEA"/>
            <person name="William W."/>
        </authorList>
    </citation>
    <scope>NUCLEOTIDE SEQUENCE</scope>
    <source>
        <strain evidence="2">YSy11</strain>
    </source>
</reference>
<feature type="compositionally biased region" description="Basic and acidic residues" evidence="1">
    <location>
        <begin position="27"/>
        <end position="37"/>
    </location>
</feature>
<accession>A0A8S2BD95</accession>
<dbReference type="EMBL" id="LR215729">
    <property type="protein sequence ID" value="CAE6935641.1"/>
    <property type="molecule type" value="Genomic_DNA"/>
</dbReference>
<dbReference type="KEGG" id="pmao:PMYSY11_3336"/>
<sequence>MAQHDATLTTRQASVVRSHNAAHGSRNQREVRVTGRP</sequence>
<feature type="region of interest" description="Disordered" evidence="1">
    <location>
        <begin position="1"/>
        <end position="37"/>
    </location>
</feature>
<gene>
    <name evidence="2" type="ORF">PMYSY11_3336</name>
</gene>
<evidence type="ECO:0000313" key="2">
    <source>
        <dbReference type="EMBL" id="CAE6935641.1"/>
    </source>
</evidence>
<organism evidence="2 3">
    <name type="scientific">Pseudomonas marincola</name>
    <dbReference type="NCBI Taxonomy" id="437900"/>
    <lineage>
        <taxon>Bacteria</taxon>
        <taxon>Pseudomonadati</taxon>
        <taxon>Pseudomonadota</taxon>
        <taxon>Gammaproteobacteria</taxon>
        <taxon>Pseudomonadales</taxon>
        <taxon>Pseudomonadaceae</taxon>
        <taxon>Pseudomonas</taxon>
    </lineage>
</organism>